<keyword evidence="1" id="KW-0732">Signal</keyword>
<dbReference type="InterPro" id="IPR008929">
    <property type="entry name" value="Chondroitin_lyas"/>
</dbReference>
<evidence type="ECO:0000259" key="4">
    <source>
        <dbReference type="Pfam" id="PF05426"/>
    </source>
</evidence>
<keyword evidence="6" id="KW-1185">Reference proteome</keyword>
<name>W0V5I6_9BURK</name>
<dbReference type="GO" id="GO:0016829">
    <property type="term" value="F:lyase activity"/>
    <property type="evidence" value="ECO:0007669"/>
    <property type="project" value="UniProtKB-KW"/>
</dbReference>
<dbReference type="Gene3D" id="1.50.10.100">
    <property type="entry name" value="Chondroitin AC/alginate lyase"/>
    <property type="match status" value="1"/>
</dbReference>
<dbReference type="Pfam" id="PF05426">
    <property type="entry name" value="Alginate_lyase"/>
    <property type="match status" value="1"/>
</dbReference>
<evidence type="ECO:0000313" key="6">
    <source>
        <dbReference type="Proteomes" id="UP000027604"/>
    </source>
</evidence>
<dbReference type="GO" id="GO:0042597">
    <property type="term" value="C:periplasmic space"/>
    <property type="evidence" value="ECO:0007669"/>
    <property type="project" value="InterPro"/>
</dbReference>
<organism evidence="5 6">
    <name type="scientific">Janthinobacterium agaricidamnosum NBRC 102515 = DSM 9628</name>
    <dbReference type="NCBI Taxonomy" id="1349767"/>
    <lineage>
        <taxon>Bacteria</taxon>
        <taxon>Pseudomonadati</taxon>
        <taxon>Pseudomonadota</taxon>
        <taxon>Betaproteobacteria</taxon>
        <taxon>Burkholderiales</taxon>
        <taxon>Oxalobacteraceae</taxon>
        <taxon>Janthinobacterium</taxon>
    </lineage>
</organism>
<sequence>MIDQHLQQQSQLSQRQTRLATPPHIHRRRLLGAAAAGMLPLRWALAANPAPPTTFALMPATRAASLAAGATAVLARQLGNSAERALERQPHFMSRVHTEGLLDGEGQRAASLDAQEDWRQARLQALAYRLSGRRACADAALRYLDTWLGKYQPSFNPIDETELPSMLWAADLLAEQMPADLVAAGQRWCVQLARGYLSSDIINGPKSTSVNNWQSHRVKIGTAAAFYSGDAKLIKTARIAFMHQVMRNIDADGKTYDFAERDALHYVTYTLEPLLMTACMAAAHGQDWYGAEEAQGRLAKAVEWMRPYILGQRMHDEFVHSKVPFDARRADAGVKGYSGTWDRNQASSLCWLACKLDKRYEQVGARLAPSPAWLQVMFSQRYYS</sequence>
<accession>W0V5I6</accession>
<keyword evidence="2" id="KW-0456">Lyase</keyword>
<protein>
    <recommendedName>
        <fullName evidence="4">Alginate lyase domain-containing protein</fullName>
    </recommendedName>
</protein>
<proteinExistence type="predicted"/>
<feature type="domain" description="Alginate lyase" evidence="4">
    <location>
        <begin position="89"/>
        <end position="312"/>
    </location>
</feature>
<evidence type="ECO:0000256" key="3">
    <source>
        <dbReference type="SAM" id="MobiDB-lite"/>
    </source>
</evidence>
<dbReference type="InterPro" id="IPR008397">
    <property type="entry name" value="Alginate_lyase_dom"/>
</dbReference>
<dbReference type="HOGENOM" id="CLU_048396_0_0_4"/>
<dbReference type="Proteomes" id="UP000027604">
    <property type="component" value="Chromosome I"/>
</dbReference>
<evidence type="ECO:0000313" key="5">
    <source>
        <dbReference type="EMBL" id="CDG82613.1"/>
    </source>
</evidence>
<dbReference type="KEGG" id="jag:GJA_1977"/>
<dbReference type="SUPFAM" id="SSF48230">
    <property type="entry name" value="Chondroitin AC/alginate lyase"/>
    <property type="match status" value="1"/>
</dbReference>
<dbReference type="RefSeq" id="WP_051780553.1">
    <property type="nucleotide sequence ID" value="NZ_BCTH01000001.1"/>
</dbReference>
<dbReference type="PATRIC" id="fig|1349767.4.peg.3744"/>
<dbReference type="OrthoDB" id="1043373at2"/>
<dbReference type="eggNOG" id="ENOG502ZA5K">
    <property type="taxonomic scope" value="Bacteria"/>
</dbReference>
<dbReference type="STRING" id="1349767.GJA_1977"/>
<feature type="compositionally biased region" description="Low complexity" evidence="3">
    <location>
        <begin position="1"/>
        <end position="16"/>
    </location>
</feature>
<evidence type="ECO:0000256" key="1">
    <source>
        <dbReference type="ARBA" id="ARBA00022729"/>
    </source>
</evidence>
<gene>
    <name evidence="5" type="ORF">GJA_1977</name>
</gene>
<dbReference type="EMBL" id="HG322949">
    <property type="protein sequence ID" value="CDG82613.1"/>
    <property type="molecule type" value="Genomic_DNA"/>
</dbReference>
<reference evidence="5 6" key="1">
    <citation type="journal article" date="2015" name="Genome Announc.">
        <title>Genome Sequence of Mushroom Soft-Rot Pathogen Janthinobacterium agaricidamnosum.</title>
        <authorList>
            <person name="Graupner K."/>
            <person name="Lackner G."/>
            <person name="Hertweck C."/>
        </authorList>
    </citation>
    <scope>NUCLEOTIDE SEQUENCE [LARGE SCALE GENOMIC DNA]</scope>
    <source>
        <strain evidence="6">NBRC 102515 / DSM 9628</strain>
    </source>
</reference>
<dbReference type="AlphaFoldDB" id="W0V5I6"/>
<feature type="region of interest" description="Disordered" evidence="3">
    <location>
        <begin position="1"/>
        <end position="24"/>
    </location>
</feature>
<evidence type="ECO:0000256" key="2">
    <source>
        <dbReference type="ARBA" id="ARBA00023239"/>
    </source>
</evidence>